<dbReference type="EMBL" id="CP013023">
    <property type="protein sequence ID" value="ANF97598.1"/>
    <property type="molecule type" value="Genomic_DNA"/>
</dbReference>
<dbReference type="KEGG" id="pbv:AR543_17345"/>
<evidence type="ECO:0000313" key="2">
    <source>
        <dbReference type="Proteomes" id="UP000078148"/>
    </source>
</evidence>
<dbReference type="OrthoDB" id="1123084at2"/>
<evidence type="ECO:0008006" key="3">
    <source>
        <dbReference type="Google" id="ProtNLM"/>
    </source>
</evidence>
<keyword evidence="2" id="KW-1185">Reference proteome</keyword>
<dbReference type="Proteomes" id="UP000078148">
    <property type="component" value="Chromosome"/>
</dbReference>
<reference evidence="2" key="1">
    <citation type="submission" date="2015-10" db="EMBL/GenBank/DDBJ databases">
        <title>Genome of Paenibacillus bovis sp. nov.</title>
        <authorList>
            <person name="Wu Z."/>
            <person name="Gao C."/>
            <person name="Liu Z."/>
            <person name="Zheng H."/>
        </authorList>
    </citation>
    <scope>NUCLEOTIDE SEQUENCE [LARGE SCALE GENOMIC DNA]</scope>
    <source>
        <strain evidence="2">BD3526</strain>
    </source>
</reference>
<dbReference type="Gene3D" id="1.25.10.10">
    <property type="entry name" value="Leucine-rich Repeat Variant"/>
    <property type="match status" value="1"/>
</dbReference>
<evidence type="ECO:0000313" key="1">
    <source>
        <dbReference type="EMBL" id="ANF97598.1"/>
    </source>
</evidence>
<protein>
    <recommendedName>
        <fullName evidence="3">HEAT repeat domain-containing protein</fullName>
    </recommendedName>
</protein>
<name>A0A172ZJ28_9BACL</name>
<organism evidence="1 2">
    <name type="scientific">Paenibacillus bovis</name>
    <dbReference type="NCBI Taxonomy" id="1616788"/>
    <lineage>
        <taxon>Bacteria</taxon>
        <taxon>Bacillati</taxon>
        <taxon>Bacillota</taxon>
        <taxon>Bacilli</taxon>
        <taxon>Bacillales</taxon>
        <taxon>Paenibacillaceae</taxon>
        <taxon>Paenibacillus</taxon>
    </lineage>
</organism>
<dbReference type="STRING" id="1616788.AR543_17345"/>
<accession>A0A172ZJ28</accession>
<dbReference type="InterPro" id="IPR016024">
    <property type="entry name" value="ARM-type_fold"/>
</dbReference>
<dbReference type="SUPFAM" id="SSF48371">
    <property type="entry name" value="ARM repeat"/>
    <property type="match status" value="1"/>
</dbReference>
<gene>
    <name evidence="1" type="ORF">AR543_17345</name>
</gene>
<dbReference type="AlphaFoldDB" id="A0A172ZJ28"/>
<sequence length="201" mass="23144">MLQIRLCTRPQVIYMNLLEALSRESRLSMLKAQHEPVERRELMAEAGYYTFVMDDHSTLVYVIIDQSTSIPYLLLSGPSAEEAADLLYSTGMVGSADEVMQWCLQADTTEDKIDAICRLGIASYFQARPDIIEIFTRYMQDTDVRVRQSAVFATSFVGWQEFESMLLRTAEKDPDERVSMIAESAIRIMRNSDWKVERTMR</sequence>
<dbReference type="RefSeq" id="WP_060535698.1">
    <property type="nucleotide sequence ID" value="NZ_CP013023.1"/>
</dbReference>
<dbReference type="InterPro" id="IPR011989">
    <property type="entry name" value="ARM-like"/>
</dbReference>
<reference evidence="1 2" key="2">
    <citation type="journal article" date="2016" name="Int. J. Syst. Evol. Microbiol.">
        <title>Paenibacillus bovis sp. nov., isolated from raw yak (Bos grunniens) milk.</title>
        <authorList>
            <person name="Gao C."/>
            <person name="Han J."/>
            <person name="Liu Z."/>
            <person name="Xu X."/>
            <person name="Hang F."/>
            <person name="Wu Z."/>
        </authorList>
    </citation>
    <scope>NUCLEOTIDE SEQUENCE [LARGE SCALE GENOMIC DNA]</scope>
    <source>
        <strain evidence="1 2">BD3526</strain>
    </source>
</reference>
<proteinExistence type="predicted"/>